<feature type="compositionally biased region" description="Basic and acidic residues" evidence="1">
    <location>
        <begin position="379"/>
        <end position="390"/>
    </location>
</feature>
<dbReference type="Pfam" id="PF18142">
    <property type="entry name" value="SLATT_fungal"/>
    <property type="match status" value="1"/>
</dbReference>
<evidence type="ECO:0000259" key="3">
    <source>
        <dbReference type="Pfam" id="PF18142"/>
    </source>
</evidence>
<reference evidence="5" key="2">
    <citation type="journal article" date="2018" name="Nat. Commun.">
        <title>Extreme sensitivity to ultraviolet light in the fungal pathogen causing white-nose syndrome of bats.</title>
        <authorList>
            <person name="Palmer J.M."/>
            <person name="Drees K.P."/>
            <person name="Foster J.T."/>
            <person name="Lindner D.L."/>
        </authorList>
    </citation>
    <scope>NUCLEOTIDE SEQUENCE [LARGE SCALE GENOMIC DNA]</scope>
    <source>
        <strain evidence="5">UAMH 10579</strain>
    </source>
</reference>
<dbReference type="PANTHER" id="PTHR38793:SF3">
    <property type="entry name" value="SMODS AND SLOG-ASSOCIATING 2TM EFFECTOR DOMAIN-CONTAINING PROTEIN"/>
    <property type="match status" value="1"/>
</dbReference>
<dbReference type="EMBL" id="KV460252">
    <property type="protein sequence ID" value="OBT93597.1"/>
    <property type="molecule type" value="Genomic_DNA"/>
</dbReference>
<keyword evidence="2" id="KW-0472">Membrane</keyword>
<evidence type="ECO:0000256" key="1">
    <source>
        <dbReference type="SAM" id="MobiDB-lite"/>
    </source>
</evidence>
<keyword evidence="2" id="KW-1133">Transmembrane helix</keyword>
<feature type="domain" description="SMODS and SLOG-associating 2TM effector" evidence="3">
    <location>
        <begin position="87"/>
        <end position="205"/>
    </location>
</feature>
<sequence length="419" mass="45231">MSQSIITRLVDKYLGGGTSPQPDMENGISYTGNAAHPQLQVHHVGYDGRHDYATDERLFLFRHLTGITTHPSMVNSRAAPNLGIYTRVVANEAKSKKGHKYYSWLINGCLGVQVIVAASLTALGAAGANHSSITAFGAINTVIAGVLTFLKGSGLPNRLKYYHTEWKQVREFIEQRERDLSRPGCDLDVYGVIGMIEKMYEEVKNDLEASTPDRFAGFGSSKKQVEGATKDSAFNLPRVETGGLSEKLKSIQSEFAGQPNSEGLKQHVAGHGSELKNQASEGMKGKFKEFEAGLAGRAKDMVMSGLGHKPEAVQVTTRGLQTPIANVRAQVGQTELHHHNIGDTLKDLVSDITHKAKLAHEAVRDLEAQRDTLATAASKEAKEATTRKESAVNNGSGGVVNISLHGDDATKHATQVKPS</sequence>
<evidence type="ECO:0000313" key="5">
    <source>
        <dbReference type="Proteomes" id="UP000091956"/>
    </source>
</evidence>
<organism evidence="4 5">
    <name type="scientific">Pseudogymnoascus verrucosus</name>
    <dbReference type="NCBI Taxonomy" id="342668"/>
    <lineage>
        <taxon>Eukaryota</taxon>
        <taxon>Fungi</taxon>
        <taxon>Dikarya</taxon>
        <taxon>Ascomycota</taxon>
        <taxon>Pezizomycotina</taxon>
        <taxon>Leotiomycetes</taxon>
        <taxon>Thelebolales</taxon>
        <taxon>Thelebolaceae</taxon>
        <taxon>Pseudogymnoascus</taxon>
    </lineage>
</organism>
<protein>
    <recommendedName>
        <fullName evidence="3">SMODS and SLOG-associating 2TM effector domain-containing protein</fullName>
    </recommendedName>
</protein>
<feature type="region of interest" description="Disordered" evidence="1">
    <location>
        <begin position="376"/>
        <end position="419"/>
    </location>
</feature>
<reference evidence="4 5" key="1">
    <citation type="submission" date="2016-03" db="EMBL/GenBank/DDBJ databases">
        <title>Comparative genomics of Pseudogymnoascus destructans, the fungus causing white-nose syndrome of bats.</title>
        <authorList>
            <person name="Palmer J.M."/>
            <person name="Drees K.P."/>
            <person name="Foster J.T."/>
            <person name="Lindner D.L."/>
        </authorList>
    </citation>
    <scope>NUCLEOTIDE SEQUENCE [LARGE SCALE GENOMIC DNA]</scope>
    <source>
        <strain evidence="4 5">UAMH 10579</strain>
    </source>
</reference>
<dbReference type="NCBIfam" id="NF033635">
    <property type="entry name" value="SLATT_fungal"/>
    <property type="match status" value="1"/>
</dbReference>
<dbReference type="RefSeq" id="XP_018127330.1">
    <property type="nucleotide sequence ID" value="XM_018277784.2"/>
</dbReference>
<dbReference type="InterPro" id="IPR041622">
    <property type="entry name" value="SLATT_fungi"/>
</dbReference>
<evidence type="ECO:0000313" key="4">
    <source>
        <dbReference type="EMBL" id="OBT93597.1"/>
    </source>
</evidence>
<dbReference type="PANTHER" id="PTHR38793">
    <property type="entry name" value="SLATT_FUNGAL DOMAIN-CONTAINING PROTEIN-RELATED"/>
    <property type="match status" value="1"/>
</dbReference>
<keyword evidence="2" id="KW-0812">Transmembrane</keyword>
<keyword evidence="5" id="KW-1185">Reference proteome</keyword>
<dbReference type="OrthoDB" id="4472872at2759"/>
<dbReference type="Proteomes" id="UP000091956">
    <property type="component" value="Unassembled WGS sequence"/>
</dbReference>
<evidence type="ECO:0000256" key="2">
    <source>
        <dbReference type="SAM" id="Phobius"/>
    </source>
</evidence>
<feature type="transmembrane region" description="Helical" evidence="2">
    <location>
        <begin position="104"/>
        <end position="126"/>
    </location>
</feature>
<accession>A0A1B8GCT1</accession>
<dbReference type="AlphaFoldDB" id="A0A1B8GCT1"/>
<dbReference type="GeneID" id="28841745"/>
<proteinExistence type="predicted"/>
<name>A0A1B8GCT1_9PEZI</name>
<gene>
    <name evidence="4" type="ORF">VE01_08359</name>
</gene>
<feature type="transmembrane region" description="Helical" evidence="2">
    <location>
        <begin position="132"/>
        <end position="150"/>
    </location>
</feature>